<accession>A0ABQ7FAG6</accession>
<gene>
    <name evidence="1" type="ORF">DY000_02047030</name>
</gene>
<reference evidence="1 2" key="1">
    <citation type="journal article" date="2020" name="BMC Genomics">
        <title>Intraspecific diversification of the crop wild relative Brassica cretica Lam. using demographic model selection.</title>
        <authorList>
            <person name="Kioukis A."/>
            <person name="Michalopoulou V.A."/>
            <person name="Briers L."/>
            <person name="Pirintsos S."/>
            <person name="Studholme D.J."/>
            <person name="Pavlidis P."/>
            <person name="Sarris P.F."/>
        </authorList>
    </citation>
    <scope>NUCLEOTIDE SEQUENCE [LARGE SCALE GENOMIC DNA]</scope>
    <source>
        <strain evidence="2">cv. PFS-1207/04</strain>
    </source>
</reference>
<evidence type="ECO:0000313" key="1">
    <source>
        <dbReference type="EMBL" id="KAF3612220.1"/>
    </source>
</evidence>
<dbReference type="EMBL" id="QGKV02000297">
    <property type="protein sequence ID" value="KAF3612220.1"/>
    <property type="molecule type" value="Genomic_DNA"/>
</dbReference>
<proteinExistence type="predicted"/>
<protein>
    <recommendedName>
        <fullName evidence="3">Secreted protein</fullName>
    </recommendedName>
</protein>
<name>A0ABQ7FAG6_BRACR</name>
<organism evidence="1 2">
    <name type="scientific">Brassica cretica</name>
    <name type="common">Mustard</name>
    <dbReference type="NCBI Taxonomy" id="69181"/>
    <lineage>
        <taxon>Eukaryota</taxon>
        <taxon>Viridiplantae</taxon>
        <taxon>Streptophyta</taxon>
        <taxon>Embryophyta</taxon>
        <taxon>Tracheophyta</taxon>
        <taxon>Spermatophyta</taxon>
        <taxon>Magnoliopsida</taxon>
        <taxon>eudicotyledons</taxon>
        <taxon>Gunneridae</taxon>
        <taxon>Pentapetalae</taxon>
        <taxon>rosids</taxon>
        <taxon>malvids</taxon>
        <taxon>Brassicales</taxon>
        <taxon>Brassicaceae</taxon>
        <taxon>Brassiceae</taxon>
        <taxon>Brassica</taxon>
    </lineage>
</organism>
<sequence>MRSGCFKSRSRVLRWLWGLEDGLLPAPWSPSVCLEAPGGFPVLQVGSPSVVTRAALSYSLTFSLFSGVASGDEQVVAARGASTVAEASVRLSVFPLWLRVVWCKSWTASVKYGVGFVSSGGLSVYRSVFSIGVAVRWVYTVPVECNGGGNLRHKPLNDGIVGSRLLLVPPVVSSSAPAVDSCLDSLLGCALDSGWKL</sequence>
<dbReference type="Proteomes" id="UP000266723">
    <property type="component" value="Unassembled WGS sequence"/>
</dbReference>
<evidence type="ECO:0000313" key="2">
    <source>
        <dbReference type="Proteomes" id="UP000266723"/>
    </source>
</evidence>
<keyword evidence="2" id="KW-1185">Reference proteome</keyword>
<evidence type="ECO:0008006" key="3">
    <source>
        <dbReference type="Google" id="ProtNLM"/>
    </source>
</evidence>
<comment type="caution">
    <text evidence="1">The sequence shown here is derived from an EMBL/GenBank/DDBJ whole genome shotgun (WGS) entry which is preliminary data.</text>
</comment>